<comment type="similarity">
    <text evidence="1">Belongs to the fatty acyl-CoA reductase family.</text>
</comment>
<evidence type="ECO:0000259" key="2">
    <source>
        <dbReference type="Pfam" id="PF07993"/>
    </source>
</evidence>
<keyword evidence="4" id="KW-1185">Reference proteome</keyword>
<dbReference type="AlphaFoldDB" id="A0A2U1P3F2"/>
<comment type="function">
    <text evidence="1">Catalyzes the reduction of fatty acyl-CoA to fatty alcohols.</text>
</comment>
<dbReference type="PANTHER" id="PTHR11011:SF105">
    <property type="entry name" value="FATTY ACYL-COA REDUCTASE"/>
    <property type="match status" value="1"/>
</dbReference>
<dbReference type="GO" id="GO:0080019">
    <property type="term" value="F:alcohol-forming very long-chain fatty acyl-CoA reductase activity"/>
    <property type="evidence" value="ECO:0007669"/>
    <property type="project" value="InterPro"/>
</dbReference>
<sequence length="132" mass="14787">MNTFISEKVTAVAGDIGVENFGVLNSDLFKEMWEQVDVIVNSAATTNYDERYDMAFATNTLGAKHVSSFVNQCINIKVLLHVSTGLYIISYQRTYIIVIGGEMLEYGSDLRAGPVLIFMMPWPGKTVEKYPY</sequence>
<keyword evidence="1" id="KW-0443">Lipid metabolism</keyword>
<name>A0A2U1P3F2_ARTAN</name>
<dbReference type="GO" id="GO:0035336">
    <property type="term" value="P:long-chain fatty-acyl-CoA metabolic process"/>
    <property type="evidence" value="ECO:0007669"/>
    <property type="project" value="TreeGrafter"/>
</dbReference>
<dbReference type="EMBL" id="PKPP01001742">
    <property type="protein sequence ID" value="PWA80293.1"/>
    <property type="molecule type" value="Genomic_DNA"/>
</dbReference>
<dbReference type="InterPro" id="IPR013120">
    <property type="entry name" value="FAR_NAD-bd"/>
</dbReference>
<organism evidence="3 4">
    <name type="scientific">Artemisia annua</name>
    <name type="common">Sweet wormwood</name>
    <dbReference type="NCBI Taxonomy" id="35608"/>
    <lineage>
        <taxon>Eukaryota</taxon>
        <taxon>Viridiplantae</taxon>
        <taxon>Streptophyta</taxon>
        <taxon>Embryophyta</taxon>
        <taxon>Tracheophyta</taxon>
        <taxon>Spermatophyta</taxon>
        <taxon>Magnoliopsida</taxon>
        <taxon>eudicotyledons</taxon>
        <taxon>Gunneridae</taxon>
        <taxon>Pentapetalae</taxon>
        <taxon>asterids</taxon>
        <taxon>campanulids</taxon>
        <taxon>Asterales</taxon>
        <taxon>Asteraceae</taxon>
        <taxon>Asteroideae</taxon>
        <taxon>Anthemideae</taxon>
        <taxon>Artemisiinae</taxon>
        <taxon>Artemisia</taxon>
    </lineage>
</organism>
<dbReference type="EC" id="1.2.1.84" evidence="1"/>
<feature type="domain" description="Thioester reductase (TE)" evidence="2">
    <location>
        <begin position="5"/>
        <end position="92"/>
    </location>
</feature>
<dbReference type="GO" id="GO:0010345">
    <property type="term" value="P:suberin biosynthetic process"/>
    <property type="evidence" value="ECO:0007669"/>
    <property type="project" value="TreeGrafter"/>
</dbReference>
<dbReference type="SUPFAM" id="SSF51735">
    <property type="entry name" value="NAD(P)-binding Rossmann-fold domains"/>
    <property type="match status" value="1"/>
</dbReference>
<dbReference type="PANTHER" id="PTHR11011">
    <property type="entry name" value="MALE STERILITY PROTEIN 2-RELATED"/>
    <property type="match status" value="1"/>
</dbReference>
<dbReference type="Pfam" id="PF07993">
    <property type="entry name" value="NAD_binding_4"/>
    <property type="match status" value="1"/>
</dbReference>
<dbReference type="InterPro" id="IPR026055">
    <property type="entry name" value="FAR"/>
</dbReference>
<gene>
    <name evidence="3" type="ORF">CTI12_AA194740</name>
</gene>
<reference evidence="3 4" key="1">
    <citation type="journal article" date="2018" name="Mol. Plant">
        <title>The genome of Artemisia annua provides insight into the evolution of Asteraceae family and artemisinin biosynthesis.</title>
        <authorList>
            <person name="Shen Q."/>
            <person name="Zhang L."/>
            <person name="Liao Z."/>
            <person name="Wang S."/>
            <person name="Yan T."/>
            <person name="Shi P."/>
            <person name="Liu M."/>
            <person name="Fu X."/>
            <person name="Pan Q."/>
            <person name="Wang Y."/>
            <person name="Lv Z."/>
            <person name="Lu X."/>
            <person name="Zhang F."/>
            <person name="Jiang W."/>
            <person name="Ma Y."/>
            <person name="Chen M."/>
            <person name="Hao X."/>
            <person name="Li L."/>
            <person name="Tang Y."/>
            <person name="Lv G."/>
            <person name="Zhou Y."/>
            <person name="Sun X."/>
            <person name="Brodelius P.E."/>
            <person name="Rose J.K.C."/>
            <person name="Tang K."/>
        </authorList>
    </citation>
    <scope>NUCLEOTIDE SEQUENCE [LARGE SCALE GENOMIC DNA]</scope>
    <source>
        <strain evidence="4">cv. Huhao1</strain>
        <tissue evidence="3">Leaf</tissue>
    </source>
</reference>
<accession>A0A2U1P3F2</accession>
<comment type="caution">
    <text evidence="3">The sequence shown here is derived from an EMBL/GenBank/DDBJ whole genome shotgun (WGS) entry which is preliminary data.</text>
</comment>
<dbReference type="OrthoDB" id="429813at2759"/>
<evidence type="ECO:0000256" key="1">
    <source>
        <dbReference type="RuleBase" id="RU363097"/>
    </source>
</evidence>
<dbReference type="Proteomes" id="UP000245207">
    <property type="component" value="Unassembled WGS sequence"/>
</dbReference>
<keyword evidence="1" id="KW-0444">Lipid biosynthesis</keyword>
<protein>
    <recommendedName>
        <fullName evidence="1">Fatty acyl-CoA reductase</fullName>
        <ecNumber evidence="1">1.2.1.84</ecNumber>
    </recommendedName>
</protein>
<keyword evidence="1" id="KW-0560">Oxidoreductase</keyword>
<comment type="catalytic activity">
    <reaction evidence="1">
        <text>a long-chain fatty acyl-CoA + 2 NADPH + 2 H(+) = a long-chain primary fatty alcohol + 2 NADP(+) + CoA</text>
        <dbReference type="Rhea" id="RHEA:52716"/>
        <dbReference type="ChEBI" id="CHEBI:15378"/>
        <dbReference type="ChEBI" id="CHEBI:57287"/>
        <dbReference type="ChEBI" id="CHEBI:57783"/>
        <dbReference type="ChEBI" id="CHEBI:58349"/>
        <dbReference type="ChEBI" id="CHEBI:77396"/>
        <dbReference type="ChEBI" id="CHEBI:83139"/>
        <dbReference type="EC" id="1.2.1.84"/>
    </reaction>
</comment>
<evidence type="ECO:0000313" key="4">
    <source>
        <dbReference type="Proteomes" id="UP000245207"/>
    </source>
</evidence>
<keyword evidence="1" id="KW-0521">NADP</keyword>
<dbReference type="InterPro" id="IPR036291">
    <property type="entry name" value="NAD(P)-bd_dom_sf"/>
</dbReference>
<dbReference type="STRING" id="35608.A0A2U1P3F2"/>
<dbReference type="Gene3D" id="3.40.50.720">
    <property type="entry name" value="NAD(P)-binding Rossmann-like Domain"/>
    <property type="match status" value="1"/>
</dbReference>
<evidence type="ECO:0000313" key="3">
    <source>
        <dbReference type="EMBL" id="PWA80293.1"/>
    </source>
</evidence>
<dbReference type="GO" id="GO:0102965">
    <property type="term" value="F:alcohol-forming long-chain fatty acyl-CoA reductase activity"/>
    <property type="evidence" value="ECO:0007669"/>
    <property type="project" value="UniProtKB-EC"/>
</dbReference>
<proteinExistence type="inferred from homology"/>